<dbReference type="EMBL" id="OCNE01000019">
    <property type="protein sequence ID" value="SOD64840.1"/>
    <property type="molecule type" value="Genomic_DNA"/>
</dbReference>
<gene>
    <name evidence="8" type="ORF">SAMN06297387_119108</name>
</gene>
<evidence type="ECO:0000256" key="4">
    <source>
        <dbReference type="ARBA" id="ARBA00022692"/>
    </source>
</evidence>
<comment type="subcellular location">
    <subcellularLocation>
        <location evidence="1">Cell membrane</location>
        <topology evidence="1">Multi-pass membrane protein</topology>
    </subcellularLocation>
</comment>
<evidence type="ECO:0000313" key="8">
    <source>
        <dbReference type="EMBL" id="SOD64840.1"/>
    </source>
</evidence>
<feature type="transmembrane region" description="Helical" evidence="7">
    <location>
        <begin position="54"/>
        <end position="73"/>
    </location>
</feature>
<dbReference type="PANTHER" id="PTHR43141">
    <property type="entry name" value="CYTOCHROME BD2 SUBUNIT II"/>
    <property type="match status" value="1"/>
</dbReference>
<evidence type="ECO:0000313" key="9">
    <source>
        <dbReference type="Proteomes" id="UP000219072"/>
    </source>
</evidence>
<dbReference type="GO" id="GO:0019646">
    <property type="term" value="P:aerobic electron transport chain"/>
    <property type="evidence" value="ECO:0007669"/>
    <property type="project" value="TreeGrafter"/>
</dbReference>
<name>A0A286E1S2_9ACTN</name>
<dbReference type="AlphaFoldDB" id="A0A286E1S2"/>
<keyword evidence="3" id="KW-1003">Cell membrane</keyword>
<dbReference type="Proteomes" id="UP000219072">
    <property type="component" value="Unassembled WGS sequence"/>
</dbReference>
<protein>
    <submittedName>
        <fullName evidence="8">Cytochrome bd-type quinol oxidase, subunit 2</fullName>
    </submittedName>
</protein>
<accession>A0A286E1S2</accession>
<dbReference type="OrthoDB" id="9776710at2"/>
<dbReference type="Pfam" id="PF02322">
    <property type="entry name" value="Cyt_bd_oxida_II"/>
    <property type="match status" value="1"/>
</dbReference>
<evidence type="ECO:0000256" key="3">
    <source>
        <dbReference type="ARBA" id="ARBA00022475"/>
    </source>
</evidence>
<feature type="transmembrane region" description="Helical" evidence="7">
    <location>
        <begin position="145"/>
        <end position="167"/>
    </location>
</feature>
<evidence type="ECO:0000256" key="7">
    <source>
        <dbReference type="SAM" id="Phobius"/>
    </source>
</evidence>
<dbReference type="GO" id="GO:0070069">
    <property type="term" value="C:cytochrome complex"/>
    <property type="evidence" value="ECO:0007669"/>
    <property type="project" value="TreeGrafter"/>
</dbReference>
<evidence type="ECO:0000256" key="1">
    <source>
        <dbReference type="ARBA" id="ARBA00004651"/>
    </source>
</evidence>
<dbReference type="InterPro" id="IPR003317">
    <property type="entry name" value="Cyt-d_oxidase_su2"/>
</dbReference>
<dbReference type="GO" id="GO:0016682">
    <property type="term" value="F:oxidoreductase activity, acting on diphenols and related substances as donors, oxygen as acceptor"/>
    <property type="evidence" value="ECO:0007669"/>
    <property type="project" value="TreeGrafter"/>
</dbReference>
<dbReference type="PANTHER" id="PTHR43141:SF4">
    <property type="entry name" value="CYTOCHROME BD2 SUBUNIT II"/>
    <property type="match status" value="1"/>
</dbReference>
<keyword evidence="4 7" id="KW-0812">Transmembrane</keyword>
<sequence length="244" mass="24710">MEPLAVILLGCFAVGYFVVGGAGLGLGTLLPLLAGNAAERVALRRATAPLTRLAALWLLATGSALAACFPSVVGELDGMWPTLGPLMGGLLLRAWGLRLPPGAGRRAVRRDVALVAGSWLAVVGWGWSLASLVDGGGGRPAGPATGLLSAALLACLLVAHGVGFAALRATGAPFQRARQLVGPRGAWPSVALTSVTVAVPPLLAGSQLPLAGRAAPLGVLAWLVPALLLGLLVLTAAQLRHWRH</sequence>
<feature type="transmembrane region" description="Helical" evidence="7">
    <location>
        <begin position="79"/>
        <end position="100"/>
    </location>
</feature>
<dbReference type="GO" id="GO:0009055">
    <property type="term" value="F:electron transfer activity"/>
    <property type="evidence" value="ECO:0007669"/>
    <property type="project" value="TreeGrafter"/>
</dbReference>
<feature type="transmembrane region" description="Helical" evidence="7">
    <location>
        <begin position="112"/>
        <end position="133"/>
    </location>
</feature>
<evidence type="ECO:0000256" key="6">
    <source>
        <dbReference type="ARBA" id="ARBA00023136"/>
    </source>
</evidence>
<evidence type="ECO:0000256" key="2">
    <source>
        <dbReference type="ARBA" id="ARBA00007543"/>
    </source>
</evidence>
<reference evidence="8 9" key="1">
    <citation type="submission" date="2017-09" db="EMBL/GenBank/DDBJ databases">
        <authorList>
            <person name="Ehlers B."/>
            <person name="Leendertz F.H."/>
        </authorList>
    </citation>
    <scope>NUCLEOTIDE SEQUENCE [LARGE SCALE GENOMIC DNA]</scope>
    <source>
        <strain evidence="8 9">CGMCC 4.7095</strain>
    </source>
</reference>
<proteinExistence type="inferred from homology"/>
<evidence type="ECO:0000256" key="5">
    <source>
        <dbReference type="ARBA" id="ARBA00022989"/>
    </source>
</evidence>
<keyword evidence="5 7" id="KW-1133">Transmembrane helix</keyword>
<feature type="transmembrane region" description="Helical" evidence="7">
    <location>
        <begin position="187"/>
        <end position="208"/>
    </location>
</feature>
<dbReference type="GO" id="GO:0005886">
    <property type="term" value="C:plasma membrane"/>
    <property type="evidence" value="ECO:0007669"/>
    <property type="project" value="UniProtKB-SubCell"/>
</dbReference>
<comment type="similarity">
    <text evidence="2">Belongs to the cytochrome ubiquinol oxidase subunit 2 family.</text>
</comment>
<dbReference type="RefSeq" id="WP_097233207.1">
    <property type="nucleotide sequence ID" value="NZ_OCNE01000019.1"/>
</dbReference>
<organism evidence="8 9">
    <name type="scientific">Streptomyces zhaozhouensis</name>
    <dbReference type="NCBI Taxonomy" id="1300267"/>
    <lineage>
        <taxon>Bacteria</taxon>
        <taxon>Bacillati</taxon>
        <taxon>Actinomycetota</taxon>
        <taxon>Actinomycetes</taxon>
        <taxon>Kitasatosporales</taxon>
        <taxon>Streptomycetaceae</taxon>
        <taxon>Streptomyces</taxon>
    </lineage>
</organism>
<feature type="transmembrane region" description="Helical" evidence="7">
    <location>
        <begin position="6"/>
        <end position="33"/>
    </location>
</feature>
<keyword evidence="6 7" id="KW-0472">Membrane</keyword>
<feature type="transmembrane region" description="Helical" evidence="7">
    <location>
        <begin position="214"/>
        <end position="237"/>
    </location>
</feature>
<keyword evidence="9" id="KW-1185">Reference proteome</keyword>